<evidence type="ECO:0000259" key="1">
    <source>
        <dbReference type="Pfam" id="PF21834"/>
    </source>
</evidence>
<dbReference type="OrthoDB" id="8021130at2"/>
<dbReference type="InterPro" id="IPR054189">
    <property type="entry name" value="DUF6894"/>
</dbReference>
<dbReference type="EMBL" id="LCYG01000008">
    <property type="protein sequence ID" value="KLK94660.1"/>
    <property type="molecule type" value="Genomic_DNA"/>
</dbReference>
<comment type="caution">
    <text evidence="2">The sequence shown here is derived from an EMBL/GenBank/DDBJ whole genome shotgun (WGS) entry which is preliminary data.</text>
</comment>
<gene>
    <name evidence="2" type="ORF">AA309_02445</name>
</gene>
<dbReference type="Pfam" id="PF21834">
    <property type="entry name" value="DUF6894"/>
    <property type="match status" value="1"/>
</dbReference>
<name>A0A0H1RHE1_9HYPH</name>
<evidence type="ECO:0000313" key="3">
    <source>
        <dbReference type="Proteomes" id="UP000035489"/>
    </source>
</evidence>
<proteinExistence type="predicted"/>
<protein>
    <recommendedName>
        <fullName evidence="1">DUF6894 domain-containing protein</fullName>
    </recommendedName>
</protein>
<dbReference type="Proteomes" id="UP000035489">
    <property type="component" value="Unassembled WGS sequence"/>
</dbReference>
<evidence type="ECO:0000313" key="2">
    <source>
        <dbReference type="EMBL" id="KLK94660.1"/>
    </source>
</evidence>
<reference evidence="2 3" key="1">
    <citation type="submission" date="2015-05" db="EMBL/GenBank/DDBJ databases">
        <title>Draft genome sequence of Microvirga vignae strain BR3299, a novel nitrogen fixing bacteria isolated from Brazil semi-aired region.</title>
        <authorList>
            <person name="Zilli J.E."/>
            <person name="Passos S.R."/>
            <person name="Leite J."/>
            <person name="Baldani J.I."/>
            <person name="Xavier G.R."/>
            <person name="Rumjaneck N.G."/>
            <person name="Simoes-Araujo J.L."/>
        </authorList>
    </citation>
    <scope>NUCLEOTIDE SEQUENCE [LARGE SCALE GENOMIC DNA]</scope>
    <source>
        <strain evidence="2 3">BR3299</strain>
    </source>
</reference>
<sequence length="88" mass="9650">MGIYYFHIRDDLGLIEDQDGIELPDSIALLMEVIQSADEFAREAAIRPQMRFEVADAAGRTVLMTPVQQSSESWALLASLSVAAGSIH</sequence>
<dbReference type="PATRIC" id="fig|1225564.3.peg.6560"/>
<organism evidence="2 3">
    <name type="scientific">Microvirga vignae</name>
    <dbReference type="NCBI Taxonomy" id="1225564"/>
    <lineage>
        <taxon>Bacteria</taxon>
        <taxon>Pseudomonadati</taxon>
        <taxon>Pseudomonadota</taxon>
        <taxon>Alphaproteobacteria</taxon>
        <taxon>Hyphomicrobiales</taxon>
        <taxon>Methylobacteriaceae</taxon>
        <taxon>Microvirga</taxon>
    </lineage>
</organism>
<dbReference type="RefSeq" id="WP_047187396.1">
    <property type="nucleotide sequence ID" value="NZ_LCYG01000008.1"/>
</dbReference>
<keyword evidence="3" id="KW-1185">Reference proteome</keyword>
<feature type="domain" description="DUF6894" evidence="1">
    <location>
        <begin position="4"/>
        <end position="67"/>
    </location>
</feature>
<accession>A0A0H1RHE1</accession>
<dbReference type="AlphaFoldDB" id="A0A0H1RHE1"/>